<evidence type="ECO:0000313" key="1">
    <source>
        <dbReference type="EMBL" id="KAK4426490.1"/>
    </source>
</evidence>
<gene>
    <name evidence="1" type="ORF">Salat_1417600</name>
</gene>
<accession>A0AAE1YA28</accession>
<sequence length="139" mass="15458">MICTSVSLRASTRVSPGFALLRHSSPFFGSRQHRERKVAEASQRRALSVTIGATTFHGHIDCLGFGRCINPRWSPPRVECRISSPCPTPDRGALSAPIRAAFPNKPTCLHASWRDRVRARWGSHPLQRPFPGNLGLVRH</sequence>
<organism evidence="1 2">
    <name type="scientific">Sesamum alatum</name>
    <dbReference type="NCBI Taxonomy" id="300844"/>
    <lineage>
        <taxon>Eukaryota</taxon>
        <taxon>Viridiplantae</taxon>
        <taxon>Streptophyta</taxon>
        <taxon>Embryophyta</taxon>
        <taxon>Tracheophyta</taxon>
        <taxon>Spermatophyta</taxon>
        <taxon>Magnoliopsida</taxon>
        <taxon>eudicotyledons</taxon>
        <taxon>Gunneridae</taxon>
        <taxon>Pentapetalae</taxon>
        <taxon>asterids</taxon>
        <taxon>lamiids</taxon>
        <taxon>Lamiales</taxon>
        <taxon>Pedaliaceae</taxon>
        <taxon>Sesamum</taxon>
    </lineage>
</organism>
<name>A0AAE1YA28_9LAMI</name>
<dbReference type="Proteomes" id="UP001293254">
    <property type="component" value="Unassembled WGS sequence"/>
</dbReference>
<proteinExistence type="predicted"/>
<comment type="caution">
    <text evidence="1">The sequence shown here is derived from an EMBL/GenBank/DDBJ whole genome shotgun (WGS) entry which is preliminary data.</text>
</comment>
<protein>
    <submittedName>
        <fullName evidence="1">Uncharacterized protein</fullName>
    </submittedName>
</protein>
<keyword evidence="2" id="KW-1185">Reference proteome</keyword>
<dbReference type="AlphaFoldDB" id="A0AAE1YA28"/>
<dbReference type="EMBL" id="JACGWO010000005">
    <property type="protein sequence ID" value="KAK4426490.1"/>
    <property type="molecule type" value="Genomic_DNA"/>
</dbReference>
<reference evidence="1" key="2">
    <citation type="journal article" date="2024" name="Plant">
        <title>Genomic evolution and insights into agronomic trait innovations of Sesamum species.</title>
        <authorList>
            <person name="Miao H."/>
            <person name="Wang L."/>
            <person name="Qu L."/>
            <person name="Liu H."/>
            <person name="Sun Y."/>
            <person name="Le M."/>
            <person name="Wang Q."/>
            <person name="Wei S."/>
            <person name="Zheng Y."/>
            <person name="Lin W."/>
            <person name="Duan Y."/>
            <person name="Cao H."/>
            <person name="Xiong S."/>
            <person name="Wang X."/>
            <person name="Wei L."/>
            <person name="Li C."/>
            <person name="Ma Q."/>
            <person name="Ju M."/>
            <person name="Zhao R."/>
            <person name="Li G."/>
            <person name="Mu C."/>
            <person name="Tian Q."/>
            <person name="Mei H."/>
            <person name="Zhang T."/>
            <person name="Gao T."/>
            <person name="Zhang H."/>
        </authorList>
    </citation>
    <scope>NUCLEOTIDE SEQUENCE</scope>
    <source>
        <strain evidence="1">3651</strain>
    </source>
</reference>
<reference evidence="1" key="1">
    <citation type="submission" date="2020-06" db="EMBL/GenBank/DDBJ databases">
        <authorList>
            <person name="Li T."/>
            <person name="Hu X."/>
            <person name="Zhang T."/>
            <person name="Song X."/>
            <person name="Zhang H."/>
            <person name="Dai N."/>
            <person name="Sheng W."/>
            <person name="Hou X."/>
            <person name="Wei L."/>
        </authorList>
    </citation>
    <scope>NUCLEOTIDE SEQUENCE</scope>
    <source>
        <strain evidence="1">3651</strain>
        <tissue evidence="1">Leaf</tissue>
    </source>
</reference>
<evidence type="ECO:0000313" key="2">
    <source>
        <dbReference type="Proteomes" id="UP001293254"/>
    </source>
</evidence>